<evidence type="ECO:0000256" key="4">
    <source>
        <dbReference type="ARBA" id="ARBA00020837"/>
    </source>
</evidence>
<evidence type="ECO:0000256" key="8">
    <source>
        <dbReference type="ARBA" id="ARBA00023315"/>
    </source>
</evidence>
<dbReference type="EC" id="2.3.1.222" evidence="3 10"/>
<evidence type="ECO:0000313" key="11">
    <source>
        <dbReference type="EMBL" id="MBE5035265.1"/>
    </source>
</evidence>
<evidence type="ECO:0000256" key="3">
    <source>
        <dbReference type="ARBA" id="ARBA00012206"/>
    </source>
</evidence>
<keyword evidence="12" id="KW-1185">Reference proteome</keyword>
<evidence type="ECO:0000256" key="5">
    <source>
        <dbReference type="ARBA" id="ARBA00022679"/>
    </source>
</evidence>
<dbReference type="InterPro" id="IPR008300">
    <property type="entry name" value="PTAC"/>
</dbReference>
<comment type="caution">
    <text evidence="11">The sequence shown here is derived from an EMBL/GenBank/DDBJ whole genome shotgun (WGS) entry which is preliminary data.</text>
</comment>
<evidence type="ECO:0000256" key="10">
    <source>
        <dbReference type="PIRNR" id="PIRNR010130"/>
    </source>
</evidence>
<comment type="function">
    <text evidence="10">Involved in 1,2-propanediol (1,2-PD) degradation by catalyzing the conversion of propanoyl-CoA to propanoyl-phosphate.</text>
</comment>
<dbReference type="PANTHER" id="PTHR39453:SF1">
    <property type="entry name" value="PHOSPHATE PROPANOYLTRANSFERASE"/>
    <property type="match status" value="1"/>
</dbReference>
<comment type="cofactor">
    <cofactor evidence="1">
        <name>Zn(2+)</name>
        <dbReference type="ChEBI" id="CHEBI:29105"/>
    </cofactor>
</comment>
<reference evidence="11 12" key="1">
    <citation type="submission" date="2020-10" db="EMBL/GenBank/DDBJ databases">
        <title>ChiBAC.</title>
        <authorList>
            <person name="Zenner C."/>
            <person name="Hitch T.C.A."/>
            <person name="Clavel T."/>
        </authorList>
    </citation>
    <scope>NUCLEOTIDE SEQUENCE [LARGE SCALE GENOMIC DNA]</scope>
    <source>
        <strain evidence="11 12">DSM 108706</strain>
    </source>
</reference>
<dbReference type="PIRSF" id="PIRSF010130">
    <property type="entry name" value="PduL"/>
    <property type="match status" value="1"/>
</dbReference>
<evidence type="ECO:0000256" key="1">
    <source>
        <dbReference type="ARBA" id="ARBA00001947"/>
    </source>
</evidence>
<dbReference type="RefSeq" id="WP_226384931.1">
    <property type="nucleotide sequence ID" value="NZ_JADCKA010000003.1"/>
</dbReference>
<sequence length="191" mass="20327">MGYEVKIGLSNKHLHLSQEHIEALFGKGHELTPTKDLVQPGQFACEEKVDIVGPKKTLTGIRVLGPARKETQVELALTDARTIGIKVPVRESGKLEGTPGCKLVGPCGEVELDHGVIAALRHVHLSAAQAEEAGVKDKDVISIKIGGERGLVFDNVLVRAGEGHEREVHLDTDEGNAAGCGPDAVCELIVK</sequence>
<protein>
    <recommendedName>
        <fullName evidence="4 10">Phosphate propanoyltransferase</fullName>
        <ecNumber evidence="3 10">2.3.1.222</ecNumber>
    </recommendedName>
</protein>
<dbReference type="NCBIfam" id="NF011652">
    <property type="entry name" value="PRK15070.1"/>
    <property type="match status" value="1"/>
</dbReference>
<evidence type="ECO:0000256" key="6">
    <source>
        <dbReference type="ARBA" id="ARBA00022723"/>
    </source>
</evidence>
<dbReference type="PANTHER" id="PTHR39453">
    <property type="entry name" value="PHOSPHATE PROPANOYLTRANSFERASE"/>
    <property type="match status" value="1"/>
</dbReference>
<dbReference type="Proteomes" id="UP001516588">
    <property type="component" value="Unassembled WGS sequence"/>
</dbReference>
<keyword evidence="5 10" id="KW-0808">Transferase</keyword>
<accession>A0ABR9QWL9</accession>
<proteinExistence type="inferred from homology"/>
<dbReference type="EMBL" id="JADCKA010000003">
    <property type="protein sequence ID" value="MBE5035265.1"/>
    <property type="molecule type" value="Genomic_DNA"/>
</dbReference>
<comment type="similarity">
    <text evidence="2 10">Belongs to the PduL family.</text>
</comment>
<name>A0ABR9QWL9_9FIRM</name>
<dbReference type="Pfam" id="PF06130">
    <property type="entry name" value="PTAC"/>
    <property type="match status" value="1"/>
</dbReference>
<evidence type="ECO:0000256" key="2">
    <source>
        <dbReference type="ARBA" id="ARBA00007342"/>
    </source>
</evidence>
<comment type="pathway">
    <text evidence="10">Polyol metabolism; 1,2-propanediol degradation.</text>
</comment>
<gene>
    <name evidence="11" type="ORF">INF20_03100</name>
</gene>
<keyword evidence="8 10" id="KW-0012">Acyltransferase</keyword>
<evidence type="ECO:0000256" key="7">
    <source>
        <dbReference type="ARBA" id="ARBA00022833"/>
    </source>
</evidence>
<evidence type="ECO:0000256" key="9">
    <source>
        <dbReference type="ARBA" id="ARBA00047589"/>
    </source>
</evidence>
<keyword evidence="7" id="KW-0862">Zinc</keyword>
<organism evidence="11 12">
    <name type="scientific">Gallibacter intestinalis</name>
    <dbReference type="NCBI Taxonomy" id="2779356"/>
    <lineage>
        <taxon>Bacteria</taxon>
        <taxon>Bacillati</taxon>
        <taxon>Bacillota</taxon>
        <taxon>Clostridia</taxon>
        <taxon>Eubacteriales</taxon>
        <taxon>Eubacteriaceae</taxon>
        <taxon>Gallibacter</taxon>
    </lineage>
</organism>
<comment type="catalytic activity">
    <reaction evidence="9 10">
        <text>propanoyl-CoA + phosphate = propanoyl phosphate + CoA</text>
        <dbReference type="Rhea" id="RHEA:28046"/>
        <dbReference type="ChEBI" id="CHEBI:43474"/>
        <dbReference type="ChEBI" id="CHEBI:57287"/>
        <dbReference type="ChEBI" id="CHEBI:57392"/>
        <dbReference type="ChEBI" id="CHEBI:58933"/>
        <dbReference type="EC" id="2.3.1.222"/>
    </reaction>
</comment>
<evidence type="ECO:0000313" key="12">
    <source>
        <dbReference type="Proteomes" id="UP001516588"/>
    </source>
</evidence>
<keyword evidence="6" id="KW-0479">Metal-binding</keyword>